<dbReference type="Gene3D" id="3.40.50.300">
    <property type="entry name" value="P-loop containing nucleotide triphosphate hydrolases"/>
    <property type="match status" value="1"/>
</dbReference>
<evidence type="ECO:0000256" key="1">
    <source>
        <dbReference type="SAM" id="MobiDB-lite"/>
    </source>
</evidence>
<protein>
    <submittedName>
        <fullName evidence="2">THOC2_N domain-containing protein</fullName>
    </submittedName>
</protein>
<dbReference type="WBParaSite" id="MCU_014279-RA">
    <property type="protein sequence ID" value="MCU_014279-RA"/>
    <property type="gene ID" value="MCU_014279"/>
</dbReference>
<feature type="region of interest" description="Disordered" evidence="1">
    <location>
        <begin position="17"/>
        <end position="40"/>
    </location>
</feature>
<name>A0A5K3G4Q9_MESCO</name>
<proteinExistence type="predicted"/>
<evidence type="ECO:0000313" key="2">
    <source>
        <dbReference type="WBParaSite" id="MCU_014279-RA"/>
    </source>
</evidence>
<dbReference type="AlphaFoldDB" id="A0A5K3G4Q9"/>
<sequence length="183" mass="20394">YKKAVASLTNPRVVDNNDEEIQSGTDGASNDAYDGGYDSDGYEDRSSAQVNTWIGLIALLQERDLLPAIAFVLSRAQIMRLVQQFGCVDLLNEVEKKEVNSVLHKCLSTRLEASDKQLSQVIMLRDLVLRGIAFHHSGMMPLLKEVSNRTPILVSLLTCPVYAFCCLLHQLTRPKVPILTLHQ</sequence>
<organism evidence="2">
    <name type="scientific">Mesocestoides corti</name>
    <name type="common">Flatworm</name>
    <dbReference type="NCBI Taxonomy" id="53468"/>
    <lineage>
        <taxon>Eukaryota</taxon>
        <taxon>Metazoa</taxon>
        <taxon>Spiralia</taxon>
        <taxon>Lophotrochozoa</taxon>
        <taxon>Platyhelminthes</taxon>
        <taxon>Cestoda</taxon>
        <taxon>Eucestoda</taxon>
        <taxon>Cyclophyllidea</taxon>
        <taxon>Mesocestoididae</taxon>
        <taxon>Mesocestoides</taxon>
    </lineage>
</organism>
<accession>A0A5K3G4Q9</accession>
<reference evidence="2" key="1">
    <citation type="submission" date="2019-11" db="UniProtKB">
        <authorList>
            <consortium name="WormBaseParasite"/>
        </authorList>
    </citation>
    <scope>IDENTIFICATION</scope>
</reference>
<dbReference type="InterPro" id="IPR027417">
    <property type="entry name" value="P-loop_NTPase"/>
</dbReference>